<proteinExistence type="predicted"/>
<organism evidence="1 2">
    <name type="scientific">Campylobacter subantarcticus LMG 24374</name>
    <dbReference type="NCBI Taxonomy" id="1388751"/>
    <lineage>
        <taxon>Bacteria</taxon>
        <taxon>Pseudomonadati</taxon>
        <taxon>Campylobacterota</taxon>
        <taxon>Epsilonproteobacteria</taxon>
        <taxon>Campylobacterales</taxon>
        <taxon>Campylobacteraceae</taxon>
        <taxon>Campylobacter</taxon>
    </lineage>
</organism>
<protein>
    <submittedName>
        <fullName evidence="1">Uncharacterized protein</fullName>
    </submittedName>
</protein>
<dbReference type="RefSeq" id="WP_200884870.1">
    <property type="nucleotide sequence ID" value="NZ_CP007772.1"/>
</dbReference>
<evidence type="ECO:0000313" key="1">
    <source>
        <dbReference type="EMBL" id="AJC90869.1"/>
    </source>
</evidence>
<dbReference type="AlphaFoldDB" id="A0A0A8HD66"/>
<dbReference type="EMBL" id="CP007772">
    <property type="protein sequence ID" value="AJC90869.1"/>
    <property type="molecule type" value="Genomic_DNA"/>
</dbReference>
<sequence>MRDKGLMEHLKDIKDGIVDCYIGPYDFGDFLARISGFRDWQEKSVILDDFHKRQTLEELDFLKDIVKNETSRNIILEYLIKDINERPLYYLAPSGILTTIKKITKTKKLFIINITSLGGKATSTAHSLYPYYKNIQNSFAPLCSIDNKNSNLLKEFNFDSFSCNFYNNNIFNQSLKYLDNIQDEKEYINEYKIFLENLNHFNQEYNNYKLMSIQVINNLKIAYIQKLSLEDINNINIDSKPYLLKALYFCEDYVLYDKDKQALFDENTIKELEFNSSFYTIFISHKNKLNDTYLNARKELYKSIDEFKRLGFKDLEHAYQTYMSSFTINEELNNKDKTINKNENKEINKNLNQKSNIKESINFKELSLNLNQENNTKESIDTIIKNTNFNNETSLKIKQSNIIIDDIKEDFKIVSNNATINNTNFKGKKIA</sequence>
<accession>A0A0A8HD66</accession>
<dbReference type="KEGG" id="csm:CSUB8521_1033"/>
<dbReference type="HOGENOM" id="CLU_635667_0_0_7"/>
<dbReference type="Proteomes" id="UP000031135">
    <property type="component" value="Chromosome"/>
</dbReference>
<reference evidence="1 2" key="1">
    <citation type="journal article" date="2014" name="Genome Biol. Evol.">
        <title>Comparative Genomics of the Campylobacter lari Group.</title>
        <authorList>
            <person name="Miller W.G."/>
            <person name="Yee E."/>
            <person name="Chapman M.H."/>
            <person name="Smith T.P."/>
            <person name="Bono J.L."/>
            <person name="Huynh S."/>
            <person name="Parker C.T."/>
            <person name="Vandamme P."/>
            <person name="Luong K."/>
            <person name="Korlach J."/>
        </authorList>
    </citation>
    <scope>NUCLEOTIDE SEQUENCE [LARGE SCALE GENOMIC DNA]</scope>
    <source>
        <strain evidence="1 2">LMG 24374</strain>
    </source>
</reference>
<gene>
    <name evidence="1" type="ORF">CSUB8521_1033</name>
</gene>
<evidence type="ECO:0000313" key="2">
    <source>
        <dbReference type="Proteomes" id="UP000031135"/>
    </source>
</evidence>
<name>A0A0A8HD66_9BACT</name>